<feature type="chain" id="PRO_5013205344" description="Cystatin domain-containing protein" evidence="1">
    <location>
        <begin position="30"/>
        <end position="132"/>
    </location>
</feature>
<evidence type="ECO:0000313" key="3">
    <source>
        <dbReference type="Proteomes" id="UP000186309"/>
    </source>
</evidence>
<reference evidence="3" key="1">
    <citation type="submission" date="2016-12" db="EMBL/GenBank/DDBJ databases">
        <title>Comparative genomics of four Isosphaeraceae planctomycetes: a common pool of plasmids and glycoside hydrolase genes.</title>
        <authorList>
            <person name="Ivanova A."/>
        </authorList>
    </citation>
    <scope>NUCLEOTIDE SEQUENCE [LARGE SCALE GENOMIC DNA]</scope>
    <source>
        <strain evidence="3">PX4</strain>
    </source>
</reference>
<dbReference type="EMBL" id="CP019082">
    <property type="protein sequence ID" value="APW60736.1"/>
    <property type="molecule type" value="Genomic_DNA"/>
</dbReference>
<proteinExistence type="predicted"/>
<dbReference type="STRING" id="1387353.BSF38_02224"/>
<keyword evidence="1" id="KW-0732">Signal</keyword>
<evidence type="ECO:0008006" key="4">
    <source>
        <dbReference type="Google" id="ProtNLM"/>
    </source>
</evidence>
<dbReference type="AlphaFoldDB" id="A0A1U7CPA5"/>
<dbReference type="RefSeq" id="WP_145952071.1">
    <property type="nucleotide sequence ID" value="NZ_CP019082.1"/>
</dbReference>
<organism evidence="2 3">
    <name type="scientific">Paludisphaera borealis</name>
    <dbReference type="NCBI Taxonomy" id="1387353"/>
    <lineage>
        <taxon>Bacteria</taxon>
        <taxon>Pseudomonadati</taxon>
        <taxon>Planctomycetota</taxon>
        <taxon>Planctomycetia</taxon>
        <taxon>Isosphaerales</taxon>
        <taxon>Isosphaeraceae</taxon>
        <taxon>Paludisphaera</taxon>
    </lineage>
</organism>
<accession>A0A1U7CPA5</accession>
<sequence length="132" mass="14465">MLMYKYSFVGFRFLSLVILLVATGCGSGAAPVAADEDQARKMLDQALAAWQKGETVEALKNGSPSITVSDPKWERGDVLKKFEVDGGGKPSGAERTFTVKLWFADAKGKEVREQVVYRVGTDPIITVFRSLF</sequence>
<dbReference type="Proteomes" id="UP000186309">
    <property type="component" value="Chromosome"/>
</dbReference>
<feature type="signal peptide" evidence="1">
    <location>
        <begin position="1"/>
        <end position="29"/>
    </location>
</feature>
<gene>
    <name evidence="2" type="ORF">BSF38_02224</name>
</gene>
<protein>
    <recommendedName>
        <fullName evidence="4">Cystatin domain-containing protein</fullName>
    </recommendedName>
</protein>
<name>A0A1U7CPA5_9BACT</name>
<dbReference type="OrthoDB" id="287311at2"/>
<evidence type="ECO:0000313" key="2">
    <source>
        <dbReference type="EMBL" id="APW60736.1"/>
    </source>
</evidence>
<dbReference type="KEGG" id="pbor:BSF38_02224"/>
<keyword evidence="3" id="KW-1185">Reference proteome</keyword>
<evidence type="ECO:0000256" key="1">
    <source>
        <dbReference type="SAM" id="SignalP"/>
    </source>
</evidence>
<dbReference type="PROSITE" id="PS51257">
    <property type="entry name" value="PROKAR_LIPOPROTEIN"/>
    <property type="match status" value="1"/>
</dbReference>